<accession>A0ACC1SHY2</accession>
<evidence type="ECO:0000313" key="1">
    <source>
        <dbReference type="EMBL" id="KAJ3540096.1"/>
    </source>
</evidence>
<evidence type="ECO:0000313" key="2">
    <source>
        <dbReference type="Proteomes" id="UP001148629"/>
    </source>
</evidence>
<gene>
    <name evidence="1" type="ORF">NM208_g5214</name>
</gene>
<dbReference type="EMBL" id="JANRMS010000425">
    <property type="protein sequence ID" value="KAJ3540096.1"/>
    <property type="molecule type" value="Genomic_DNA"/>
</dbReference>
<protein>
    <submittedName>
        <fullName evidence="1">Uncharacterized protein</fullName>
    </submittedName>
</protein>
<comment type="caution">
    <text evidence="1">The sequence shown here is derived from an EMBL/GenBank/DDBJ whole genome shotgun (WGS) entry which is preliminary data.</text>
</comment>
<name>A0ACC1SHY2_9HYPO</name>
<dbReference type="Proteomes" id="UP001148629">
    <property type="component" value="Unassembled WGS sequence"/>
</dbReference>
<sequence>MSWLGTSPDCSKAAPPTPLVGFVRYEMPECMHGPLVIPLPPVKVVDLRSPTCTPNARNMPDHFFNDPPVNPRTWLPGYQTNGDEEIVAGSCLCFHRKVTFGFSKKDILLLLPSSSFSEEFFVDFLPTDTTRGDSVYTSFSRRSCQKHRHRLLLSAIAFPFTIHFPRSEKRSFLQQDIDNRIQTFHHPLHFASLHFSSSVSCSTAPTLFSIYGRLFYKSLDENPTFTDFLRRFSPPGNPVKSLSLRFESLSTEGFVAVSFYCFSTASSSCLTVLFLHSATALALESNTNIAILVARQWAQGGYFFRRCLCGLARFFFSSSSPHGEAEAEPLQHALLPGRDDDWRLPNQAVAGIAARNDELIPGQQQGIIPNPQPADHRLVGRNEPDRERPGEFNLPLRRRVRSPPRDPGPARHQEQPFAGRFAEINNLLDEQWVPPEAGFVPRGLMVRIQVLGRANNMLLRDTIVQTRRARRTGGQREIRDAEEELRWREDRWIEIGSLLDELRQIVPVGAESTSDWNSVNKKLLAANLLYQDEGLVKGDEVLRHGAWDSGSGILTDAGTVDYLGSKEIVAAVDAALDELDVAHGCVV</sequence>
<reference evidence="1" key="1">
    <citation type="submission" date="2022-08" db="EMBL/GenBank/DDBJ databases">
        <title>Genome Sequence of Fusarium decemcellulare.</title>
        <authorList>
            <person name="Buettner E."/>
        </authorList>
    </citation>
    <scope>NUCLEOTIDE SEQUENCE</scope>
    <source>
        <strain evidence="1">Babe19</strain>
    </source>
</reference>
<keyword evidence="2" id="KW-1185">Reference proteome</keyword>
<proteinExistence type="predicted"/>
<organism evidence="1 2">
    <name type="scientific">Fusarium decemcellulare</name>
    <dbReference type="NCBI Taxonomy" id="57161"/>
    <lineage>
        <taxon>Eukaryota</taxon>
        <taxon>Fungi</taxon>
        <taxon>Dikarya</taxon>
        <taxon>Ascomycota</taxon>
        <taxon>Pezizomycotina</taxon>
        <taxon>Sordariomycetes</taxon>
        <taxon>Hypocreomycetidae</taxon>
        <taxon>Hypocreales</taxon>
        <taxon>Nectriaceae</taxon>
        <taxon>Fusarium</taxon>
        <taxon>Fusarium decemcellulare species complex</taxon>
    </lineage>
</organism>